<keyword evidence="1" id="KW-1133">Transmembrane helix</keyword>
<feature type="transmembrane region" description="Helical" evidence="1">
    <location>
        <begin position="12"/>
        <end position="32"/>
    </location>
</feature>
<proteinExistence type="predicted"/>
<accession>A0A7U2I602</accession>
<reference evidence="3" key="1">
    <citation type="journal article" date="2021" name="BMC Genomics">
        <title>Chromosome-level genome assembly and manually-curated proteome of model necrotroph Parastagonospora nodorum Sn15 reveals a genome-wide trove of candidate effector homologs, and redundancy of virulence-related functions within an accessory chromosome.</title>
        <authorList>
            <person name="Bertazzoni S."/>
            <person name="Jones D.A.B."/>
            <person name="Phan H.T."/>
            <person name="Tan K.-C."/>
            <person name="Hane J.K."/>
        </authorList>
    </citation>
    <scope>NUCLEOTIDE SEQUENCE [LARGE SCALE GENOMIC DNA]</scope>
    <source>
        <strain evidence="3">SN15 / ATCC MYA-4574 / FGSC 10173)</strain>
    </source>
</reference>
<feature type="transmembrane region" description="Helical" evidence="1">
    <location>
        <begin position="44"/>
        <end position="65"/>
    </location>
</feature>
<dbReference type="EMBL" id="CP069033">
    <property type="protein sequence ID" value="QRD01132.1"/>
    <property type="molecule type" value="Genomic_DNA"/>
</dbReference>
<evidence type="ECO:0000313" key="2">
    <source>
        <dbReference type="EMBL" id="QRD01132.1"/>
    </source>
</evidence>
<organism evidence="2 3">
    <name type="scientific">Phaeosphaeria nodorum (strain SN15 / ATCC MYA-4574 / FGSC 10173)</name>
    <name type="common">Glume blotch fungus</name>
    <name type="synonym">Parastagonospora nodorum</name>
    <dbReference type="NCBI Taxonomy" id="321614"/>
    <lineage>
        <taxon>Eukaryota</taxon>
        <taxon>Fungi</taxon>
        <taxon>Dikarya</taxon>
        <taxon>Ascomycota</taxon>
        <taxon>Pezizomycotina</taxon>
        <taxon>Dothideomycetes</taxon>
        <taxon>Pleosporomycetidae</taxon>
        <taxon>Pleosporales</taxon>
        <taxon>Pleosporineae</taxon>
        <taxon>Phaeosphaeriaceae</taxon>
        <taxon>Parastagonospora</taxon>
    </lineage>
</organism>
<keyword evidence="1" id="KW-0472">Membrane</keyword>
<keyword evidence="3" id="KW-1185">Reference proteome</keyword>
<name>A0A7U2I602_PHANO</name>
<dbReference type="VEuPathDB" id="FungiDB:JI435_416220"/>
<dbReference type="AlphaFoldDB" id="A0A7U2I602"/>
<evidence type="ECO:0000313" key="3">
    <source>
        <dbReference type="Proteomes" id="UP000663193"/>
    </source>
</evidence>
<dbReference type="Proteomes" id="UP000663193">
    <property type="component" value="Chromosome 11"/>
</dbReference>
<sequence>MHYVGLTNAVKTAAYAAVAASKFIVSVFANSTRPTANMNIDVRIIANFFAFTSPTINISVGAIMIERPAKAKANRFYAKVKYFRRSSLAHVCSRVVPRLSPSASLCSKSVG</sequence>
<evidence type="ECO:0000256" key="1">
    <source>
        <dbReference type="SAM" id="Phobius"/>
    </source>
</evidence>
<gene>
    <name evidence="2" type="ORF">JI435_416220</name>
</gene>
<keyword evidence="1" id="KW-0812">Transmembrane</keyword>
<protein>
    <submittedName>
        <fullName evidence="2">Uncharacterized protein</fullName>
    </submittedName>
</protein>